<dbReference type="RefSeq" id="WP_176304078.1">
    <property type="nucleotide sequence ID" value="NZ_JABWCV010000015.1"/>
</dbReference>
<evidence type="ECO:0000256" key="2">
    <source>
        <dbReference type="ARBA" id="ARBA00022801"/>
    </source>
</evidence>
<evidence type="ECO:0000259" key="4">
    <source>
        <dbReference type="SMART" id="SM00797"/>
    </source>
</evidence>
<dbReference type="GO" id="GO:0016740">
    <property type="term" value="F:transferase activity"/>
    <property type="evidence" value="ECO:0007669"/>
    <property type="project" value="UniProtKB-KW"/>
</dbReference>
<dbReference type="InterPro" id="IPR003778">
    <property type="entry name" value="CT_A_B"/>
</dbReference>
<dbReference type="Proteomes" id="UP000589984">
    <property type="component" value="Unassembled WGS sequence"/>
</dbReference>
<keyword evidence="3" id="KW-0067">ATP-binding</keyword>
<accession>A0A7Y6V9U2</accession>
<evidence type="ECO:0000256" key="1">
    <source>
        <dbReference type="ARBA" id="ARBA00022741"/>
    </source>
</evidence>
<keyword evidence="5" id="KW-0808">Transferase</keyword>
<reference evidence="5 6" key="1">
    <citation type="submission" date="2020-06" db="EMBL/GenBank/DDBJ databases">
        <title>Halomonas sp. QX-1 draft genome sequence.</title>
        <authorList>
            <person name="Qiu X."/>
        </authorList>
    </citation>
    <scope>NUCLEOTIDE SEQUENCE [LARGE SCALE GENOMIC DNA]</scope>
    <source>
        <strain evidence="5 6">QX-1</strain>
    </source>
</reference>
<dbReference type="InterPro" id="IPR052708">
    <property type="entry name" value="PxpC"/>
</dbReference>
<evidence type="ECO:0000256" key="3">
    <source>
        <dbReference type="ARBA" id="ARBA00022840"/>
    </source>
</evidence>
<sequence length="316" mass="33312">MSHAANNDASKGLVVKQAGPLALIQDAGRFGVGHLGVTQGGAADWISFRWANWLLGNAPNSAALEIVMGGGLSFETESEVRLALTGADLDAQLDGKPLAPNASFTLLPGQRLVFRQPRQGLRAYLAFPGGLNAPEVLGSRACTAREQLGGLHEDGKPLKVGDRLTWKGAAPTVRRIAAGQGPQMPASNCHLPIVLGSQVAAFSGRSLFQAFNQPWTVDNRADRMGVRLTGPALHGTLTGIISEGIPLGAVQIPPDGQPIVLMNDRQTIGGYPRLGALTPIACATLAQCLPGTQVWLTPVSASQAQEDYRKQLTVWR</sequence>
<keyword evidence="6" id="KW-1185">Reference proteome</keyword>
<evidence type="ECO:0000313" key="5">
    <source>
        <dbReference type="EMBL" id="NVF15255.1"/>
    </source>
</evidence>
<name>A0A7Y6V9U2_9GAMM</name>
<dbReference type="EMBL" id="JABWCV010000015">
    <property type="protein sequence ID" value="NVF15255.1"/>
    <property type="molecule type" value="Genomic_DNA"/>
</dbReference>
<proteinExistence type="predicted"/>
<dbReference type="SMART" id="SM00797">
    <property type="entry name" value="AHS2"/>
    <property type="match status" value="1"/>
</dbReference>
<dbReference type="GO" id="GO:0016787">
    <property type="term" value="F:hydrolase activity"/>
    <property type="evidence" value="ECO:0007669"/>
    <property type="project" value="UniProtKB-KW"/>
</dbReference>
<dbReference type="AlphaFoldDB" id="A0A7Y6V9U2"/>
<dbReference type="Pfam" id="PF02626">
    <property type="entry name" value="CT_A_B"/>
    <property type="match status" value="1"/>
</dbReference>
<evidence type="ECO:0000313" key="6">
    <source>
        <dbReference type="Proteomes" id="UP000589984"/>
    </source>
</evidence>
<dbReference type="GO" id="GO:0005524">
    <property type="term" value="F:ATP binding"/>
    <property type="evidence" value="ECO:0007669"/>
    <property type="project" value="UniProtKB-KW"/>
</dbReference>
<dbReference type="PANTHER" id="PTHR43309:SF4">
    <property type="entry name" value="CARBOXYLTRANSFERASE DOMAIN-CONTAINING PROTEIN"/>
    <property type="match status" value="1"/>
</dbReference>
<feature type="domain" description="Carboxyltransferase" evidence="4">
    <location>
        <begin position="34"/>
        <end position="315"/>
    </location>
</feature>
<gene>
    <name evidence="5" type="ORF">HUO07_13890</name>
</gene>
<organism evidence="5 6">
    <name type="scientific">Vreelandella maris</name>
    <dbReference type="NCBI Taxonomy" id="2729617"/>
    <lineage>
        <taxon>Bacteria</taxon>
        <taxon>Pseudomonadati</taxon>
        <taxon>Pseudomonadota</taxon>
        <taxon>Gammaproteobacteria</taxon>
        <taxon>Oceanospirillales</taxon>
        <taxon>Halomonadaceae</taxon>
        <taxon>Vreelandella</taxon>
    </lineage>
</organism>
<keyword evidence="1" id="KW-0547">Nucleotide-binding</keyword>
<dbReference type="SUPFAM" id="SSF50891">
    <property type="entry name" value="Cyclophilin-like"/>
    <property type="match status" value="1"/>
</dbReference>
<dbReference type="NCBIfam" id="TIGR00724">
    <property type="entry name" value="urea_amlyse_rel"/>
    <property type="match status" value="1"/>
</dbReference>
<comment type="caution">
    <text evidence="5">The sequence shown here is derived from an EMBL/GenBank/DDBJ whole genome shotgun (WGS) entry which is preliminary data.</text>
</comment>
<keyword evidence="2" id="KW-0378">Hydrolase</keyword>
<dbReference type="PANTHER" id="PTHR43309">
    <property type="entry name" value="5-OXOPROLINASE SUBUNIT C"/>
    <property type="match status" value="1"/>
</dbReference>
<dbReference type="Gene3D" id="2.40.100.10">
    <property type="entry name" value="Cyclophilin-like"/>
    <property type="match status" value="1"/>
</dbReference>
<protein>
    <submittedName>
        <fullName evidence="5">Biotin-dependent carboxyltransferase</fullName>
    </submittedName>
</protein>
<dbReference type="InterPro" id="IPR029000">
    <property type="entry name" value="Cyclophilin-like_dom_sf"/>
</dbReference>